<dbReference type="InterPro" id="IPR002303">
    <property type="entry name" value="Valyl-tRNA_ligase"/>
</dbReference>
<dbReference type="InterPro" id="IPR014729">
    <property type="entry name" value="Rossmann-like_a/b/a_fold"/>
</dbReference>
<dbReference type="HOGENOM" id="CLU_001493_0_2_10"/>
<organism evidence="13 14">
    <name type="scientific">Candidatus Walczuchella monophlebidarum</name>
    <dbReference type="NCBI Taxonomy" id="1415657"/>
    <lineage>
        <taxon>Bacteria</taxon>
        <taxon>Pseudomonadati</taxon>
        <taxon>Bacteroidota</taxon>
        <taxon>Flavobacteriia</taxon>
        <taxon>Flavobacteriales</taxon>
        <taxon>Candidatus Walczuchella</taxon>
    </lineage>
</organism>
<evidence type="ECO:0000313" key="14">
    <source>
        <dbReference type="Proteomes" id="UP000027148"/>
    </source>
</evidence>
<feature type="binding site" evidence="9">
    <location>
        <position position="538"/>
    </location>
    <ligand>
        <name>ATP</name>
        <dbReference type="ChEBI" id="CHEBI:30616"/>
    </ligand>
</feature>
<dbReference type="PANTHER" id="PTHR11946:SF109">
    <property type="entry name" value="VALINE--TRNA LIGASE"/>
    <property type="match status" value="1"/>
</dbReference>
<feature type="domain" description="Methionyl/Valyl/Leucyl/Isoleucyl-tRNA synthetase anticodon-binding" evidence="11">
    <location>
        <begin position="616"/>
        <end position="754"/>
    </location>
</feature>
<evidence type="ECO:0000256" key="7">
    <source>
        <dbReference type="ARBA" id="ARBA00023146"/>
    </source>
</evidence>
<dbReference type="PANTHER" id="PTHR11946">
    <property type="entry name" value="VALYL-TRNA SYNTHETASES"/>
    <property type="match status" value="1"/>
</dbReference>
<dbReference type="Pfam" id="PF08264">
    <property type="entry name" value="Anticodon_1"/>
    <property type="match status" value="1"/>
</dbReference>
<comment type="catalytic activity">
    <reaction evidence="8 9">
        <text>tRNA(Val) + L-valine + ATP = L-valyl-tRNA(Val) + AMP + diphosphate</text>
        <dbReference type="Rhea" id="RHEA:10704"/>
        <dbReference type="Rhea" id="RHEA-COMP:9672"/>
        <dbReference type="Rhea" id="RHEA-COMP:9708"/>
        <dbReference type="ChEBI" id="CHEBI:30616"/>
        <dbReference type="ChEBI" id="CHEBI:33019"/>
        <dbReference type="ChEBI" id="CHEBI:57762"/>
        <dbReference type="ChEBI" id="CHEBI:78442"/>
        <dbReference type="ChEBI" id="CHEBI:78537"/>
        <dbReference type="ChEBI" id="CHEBI:456215"/>
        <dbReference type="EC" id="6.1.1.9"/>
    </reaction>
</comment>
<dbReference type="InterPro" id="IPR002300">
    <property type="entry name" value="aa-tRNA-synth_Ia"/>
</dbReference>
<dbReference type="STRING" id="1415657.FNIIJ_068"/>
<evidence type="ECO:0000256" key="8">
    <source>
        <dbReference type="ARBA" id="ARBA00047552"/>
    </source>
</evidence>
<dbReference type="InterPro" id="IPR001412">
    <property type="entry name" value="aa-tRNA-synth_I_CS"/>
</dbReference>
<dbReference type="SUPFAM" id="SSF50677">
    <property type="entry name" value="ValRS/IleRS/LeuRS editing domain"/>
    <property type="match status" value="1"/>
</dbReference>
<dbReference type="CDD" id="cd07962">
    <property type="entry name" value="Anticodon_Ia_Val"/>
    <property type="match status" value="1"/>
</dbReference>
<feature type="short sequence motif" description="'KMSKS' region" evidence="9">
    <location>
        <begin position="535"/>
        <end position="539"/>
    </location>
</feature>
<dbReference type="SUPFAM" id="SSF52374">
    <property type="entry name" value="Nucleotidylyl transferase"/>
    <property type="match status" value="1"/>
</dbReference>
<dbReference type="EMBL" id="CP006873">
    <property type="protein sequence ID" value="AID37372.1"/>
    <property type="molecule type" value="Genomic_DNA"/>
</dbReference>
<dbReference type="GO" id="GO:0002161">
    <property type="term" value="F:aminoacyl-tRNA deacylase activity"/>
    <property type="evidence" value="ECO:0007669"/>
    <property type="project" value="InterPro"/>
</dbReference>
<comment type="subcellular location">
    <subcellularLocation>
        <location evidence="9">Cytoplasm</location>
    </subcellularLocation>
</comment>
<evidence type="ECO:0000256" key="3">
    <source>
        <dbReference type="ARBA" id="ARBA00022741"/>
    </source>
</evidence>
<keyword evidence="5 9" id="KW-0648">Protein biosynthesis</keyword>
<dbReference type="Gene3D" id="3.40.50.620">
    <property type="entry name" value="HUPs"/>
    <property type="match status" value="2"/>
</dbReference>
<dbReference type="SUPFAM" id="SSF46589">
    <property type="entry name" value="tRNA-binding arm"/>
    <property type="match status" value="1"/>
</dbReference>
<evidence type="ECO:0000259" key="11">
    <source>
        <dbReference type="Pfam" id="PF08264"/>
    </source>
</evidence>
<dbReference type="OrthoDB" id="9810365at2"/>
<dbReference type="NCBIfam" id="TIGR00422">
    <property type="entry name" value="valS"/>
    <property type="match status" value="1"/>
</dbReference>
<dbReference type="InterPro" id="IPR037118">
    <property type="entry name" value="Val-tRNA_synth_C_sf"/>
</dbReference>
<dbReference type="InterPro" id="IPR019499">
    <property type="entry name" value="Val-tRNA_synth_tRNA-bd"/>
</dbReference>
<keyword evidence="3 9" id="KW-0547">Nucleotide-binding</keyword>
<comment type="domain">
    <text evidence="9">ValRS has two distinct active sites: one for aminoacylation and one for editing. The misactivated threonine is translocated from the active site to the editing site.</text>
</comment>
<accession>A0A068DQ83</accession>
<protein>
    <recommendedName>
        <fullName evidence="9">Valine--tRNA ligase</fullName>
        <ecNumber evidence="9">6.1.1.9</ecNumber>
    </recommendedName>
    <alternativeName>
        <fullName evidence="9">Valyl-tRNA synthetase</fullName>
        <shortName evidence="9">ValRS</shortName>
    </alternativeName>
</protein>
<gene>
    <name evidence="9 13" type="primary">valS</name>
    <name evidence="13" type="ORF">FNIIJ_068</name>
</gene>
<keyword evidence="14" id="KW-1185">Reference proteome</keyword>
<dbReference type="NCBIfam" id="NF004349">
    <property type="entry name" value="PRK05729.1"/>
    <property type="match status" value="1"/>
</dbReference>
<dbReference type="PROSITE" id="PS00178">
    <property type="entry name" value="AA_TRNA_LIGASE_I"/>
    <property type="match status" value="1"/>
</dbReference>
<dbReference type="EC" id="6.1.1.9" evidence="9"/>
<dbReference type="CDD" id="cd00817">
    <property type="entry name" value="ValRS_core"/>
    <property type="match status" value="1"/>
</dbReference>
<dbReference type="GO" id="GO:0005829">
    <property type="term" value="C:cytosol"/>
    <property type="evidence" value="ECO:0007669"/>
    <property type="project" value="TreeGrafter"/>
</dbReference>
<dbReference type="Pfam" id="PF00133">
    <property type="entry name" value="tRNA-synt_1"/>
    <property type="match status" value="1"/>
</dbReference>
<sequence length="879" mass="104267">MEILTRYKPQNIEKQIYNFWLQKDFFHSIPDERPSYTVVIPPPNITGILHMGHMLNNTFQDVLVRRSRMIGYNTCWVPGTDHASIATEAKIVSHLKEKKLTKSKIGREAFLKLAWEWTHKHRETILNQLKKLGCSCNWKYTRFTMEKSLSNSVIRCFIDLYRRGLIYREYRMVNWDTEAKTTISDEEVIYKECKGRLYYVKYPILGKKEYLIIATTRPETLLGDTAVCVHPSDDRFSHLKIGESILVPIIQRIVPLIKDEYVDKEFGSGCLKMTPSHDVNDQILAKKYHLEFIDILNEDGTLNEHAFHYHGKDRFHVRKEIVQELREKGFLIKEESLIHKVGVSERTGSLIESRRSMQWFLKTKDMAKQAIEAVKNGEIHFHTQKIENIYKNWMENIQDWNISRQLWWGHRIPVYYYNNNIEDYIVAETKEEALNLARKKINCEKITLDMFNQDEDVLDTWFSSWLWPISVFDGISSPNNKSIQYYYPTKDLVTGPDILFFWVARMIMAGYTFINKKPFENVCFTGVVRDNHHKKMSKSLGNSPNPITLMNQYGTDGVRVGLLLNSKMGNDLIFNEKLCLQGRNFANKIWNAFRLIKSWKTDFNAPILTYEKLAIKWFENRFYQVLEQIDKLFEKYKISDTLNILYNFFWDDFCSWYLEIVKPSSKDSVSDFLYSKTFQFFENLMKLLHPFIPFLTEEIWQQIKVRADKEALIISSWPKKKQMEEKIIKDFCKIMHLVIELRSLRKRQRISSNISFLLSTCINNEKSIFYPVVLKLENISELSFLEEKPINNKLSFLVGTQEYFVSFEGQTNLYEEIQKLKKSIEYYKDFLAYTREKLSNKHFVSNAPQRVVNLEMKKEYETINKIKMLQDRLKIILEK</sequence>
<name>A0A068DQ83_9FLAO</name>
<dbReference type="InterPro" id="IPR009008">
    <property type="entry name" value="Val/Leu/Ile-tRNA-synth_edit"/>
</dbReference>
<dbReference type="PRINTS" id="PR00986">
    <property type="entry name" value="TRNASYNTHVAL"/>
</dbReference>
<comment type="subunit">
    <text evidence="9">Monomer.</text>
</comment>
<dbReference type="GO" id="GO:0006438">
    <property type="term" value="P:valyl-tRNA aminoacylation"/>
    <property type="evidence" value="ECO:0007669"/>
    <property type="project" value="UniProtKB-UniRule"/>
</dbReference>
<keyword evidence="6 9" id="KW-0175">Coiled coil</keyword>
<keyword evidence="1 9" id="KW-0963">Cytoplasm</keyword>
<comment type="domain">
    <text evidence="9">The C-terminal coiled-coil domain is crucial for aminoacylation activity.</text>
</comment>
<reference evidence="13 14" key="1">
    <citation type="journal article" date="2014" name="Genome Biol. Evol.">
        <title>Genome sequence of "Candidatus Walczuchella monophlebidarum" the flavobacterial endosymbiont of Llaveia axin axin (Hemiptera: Coccoidea: Monophlebidae).</title>
        <authorList>
            <person name="Rosas-Perez T."/>
            <person name="Rosenblueth M."/>
            <person name="Rincon-Rosales R."/>
            <person name="Mora J."/>
            <person name="Martinez-Romero E."/>
        </authorList>
    </citation>
    <scope>NUCLEOTIDE SEQUENCE [LARGE SCALE GENOMIC DNA]</scope>
    <source>
        <strain evidence="13">FNIIJ</strain>
    </source>
</reference>
<feature type="domain" description="Aminoacyl-tRNA synthetase class Ia" evidence="10">
    <location>
        <begin position="15"/>
        <end position="572"/>
    </location>
</feature>
<dbReference type="InterPro" id="IPR010978">
    <property type="entry name" value="tRNA-bd_arm"/>
</dbReference>
<comment type="function">
    <text evidence="9">Catalyzes the attachment of valine to tRNA(Val). As ValRS can inadvertently accommodate and process structurally similar amino acids such as threonine, to avoid such errors, it has a 'posttransfer' editing activity that hydrolyzes mischarged Thr-tRNA(Val) in a tRNA-dependent manner.</text>
</comment>
<feature type="short sequence motif" description="'HIGH' region" evidence="9">
    <location>
        <begin position="43"/>
        <end position="53"/>
    </location>
</feature>
<feature type="domain" description="Valyl-tRNA synthetase tRNA-binding arm" evidence="12">
    <location>
        <begin position="814"/>
        <end position="874"/>
    </location>
</feature>
<evidence type="ECO:0000259" key="12">
    <source>
        <dbReference type="Pfam" id="PF10458"/>
    </source>
</evidence>
<dbReference type="SUPFAM" id="SSF47323">
    <property type="entry name" value="Anticodon-binding domain of a subclass of class I aminoacyl-tRNA synthetases"/>
    <property type="match status" value="1"/>
</dbReference>
<dbReference type="GO" id="GO:0004832">
    <property type="term" value="F:valine-tRNA ligase activity"/>
    <property type="evidence" value="ECO:0007669"/>
    <property type="project" value="UniProtKB-UniRule"/>
</dbReference>
<evidence type="ECO:0000256" key="2">
    <source>
        <dbReference type="ARBA" id="ARBA00022598"/>
    </source>
</evidence>
<evidence type="ECO:0000256" key="6">
    <source>
        <dbReference type="ARBA" id="ARBA00023054"/>
    </source>
</evidence>
<dbReference type="Gene3D" id="1.10.287.380">
    <property type="entry name" value="Valyl-tRNA synthetase, C-terminal domain"/>
    <property type="match status" value="1"/>
</dbReference>
<dbReference type="RefSeq" id="WP_038436084.1">
    <property type="nucleotide sequence ID" value="NZ_CP006873.1"/>
</dbReference>
<comment type="similarity">
    <text evidence="9">Belongs to the class-I aminoacyl-tRNA synthetase family. ValS type 1 subfamily.</text>
</comment>
<keyword evidence="4 9" id="KW-0067">ATP-binding</keyword>
<keyword evidence="7 9" id="KW-0030">Aminoacyl-tRNA synthetase</keyword>
<evidence type="ECO:0000259" key="10">
    <source>
        <dbReference type="Pfam" id="PF00133"/>
    </source>
</evidence>
<proteinExistence type="inferred from homology"/>
<evidence type="ECO:0000256" key="5">
    <source>
        <dbReference type="ARBA" id="ARBA00022917"/>
    </source>
</evidence>
<dbReference type="Proteomes" id="UP000027148">
    <property type="component" value="Chromosome"/>
</dbReference>
<dbReference type="GO" id="GO:0005524">
    <property type="term" value="F:ATP binding"/>
    <property type="evidence" value="ECO:0007669"/>
    <property type="project" value="UniProtKB-UniRule"/>
</dbReference>
<dbReference type="AlphaFoldDB" id="A0A068DQ83"/>
<dbReference type="Pfam" id="PF10458">
    <property type="entry name" value="Val_tRNA-synt_C"/>
    <property type="match status" value="1"/>
</dbReference>
<dbReference type="HAMAP" id="MF_02004">
    <property type="entry name" value="Val_tRNA_synth_type1"/>
    <property type="match status" value="1"/>
</dbReference>
<dbReference type="InterPro" id="IPR033705">
    <property type="entry name" value="Anticodon_Ia_Val"/>
</dbReference>
<dbReference type="Gene3D" id="3.90.740.10">
    <property type="entry name" value="Valyl/Leucyl/Isoleucyl-tRNA synthetase, editing domain"/>
    <property type="match status" value="1"/>
</dbReference>
<keyword evidence="2 9" id="KW-0436">Ligase</keyword>
<evidence type="ECO:0000256" key="4">
    <source>
        <dbReference type="ARBA" id="ARBA00022840"/>
    </source>
</evidence>
<dbReference type="Gene3D" id="1.10.730.10">
    <property type="entry name" value="Isoleucyl-tRNA Synthetase, Domain 1"/>
    <property type="match status" value="1"/>
</dbReference>
<dbReference type="InterPro" id="IPR009080">
    <property type="entry name" value="tRNAsynth_Ia_anticodon-bd"/>
</dbReference>
<evidence type="ECO:0000256" key="1">
    <source>
        <dbReference type="ARBA" id="ARBA00022490"/>
    </source>
</evidence>
<evidence type="ECO:0000256" key="9">
    <source>
        <dbReference type="HAMAP-Rule" id="MF_02004"/>
    </source>
</evidence>
<evidence type="ECO:0000313" key="13">
    <source>
        <dbReference type="EMBL" id="AID37372.1"/>
    </source>
</evidence>
<dbReference type="KEGG" id="elv:FNIIJ_068"/>
<dbReference type="InterPro" id="IPR013155">
    <property type="entry name" value="M/V/L/I-tRNA-synth_anticd-bd"/>
</dbReference>